<name>A0ABP9Q105_9PSEU</name>
<dbReference type="EMBL" id="BAABJP010000008">
    <property type="protein sequence ID" value="GAA5154710.1"/>
    <property type="molecule type" value="Genomic_DNA"/>
</dbReference>
<protein>
    <recommendedName>
        <fullName evidence="1">SnoaL-like domain-containing protein</fullName>
    </recommendedName>
</protein>
<accession>A0ABP9Q105</accession>
<evidence type="ECO:0000259" key="1">
    <source>
        <dbReference type="Pfam" id="PF12680"/>
    </source>
</evidence>
<dbReference type="Pfam" id="PF12680">
    <property type="entry name" value="SnoaL_2"/>
    <property type="match status" value="1"/>
</dbReference>
<evidence type="ECO:0000313" key="2">
    <source>
        <dbReference type="EMBL" id="GAA5154710.1"/>
    </source>
</evidence>
<proteinExistence type="predicted"/>
<sequence>MTNTAIGWTPELFAQYWAAPDPAPLPGFVTDDVVGHWPGNQVVRGTEAYVGALEKLMALLPDIRLEVPAGAMNGEHGFVRWVMHATGKHGRFQLNGADCITVRDGRVCENYINFDSAEFARLSGHELVVS</sequence>
<dbReference type="Proteomes" id="UP001428817">
    <property type="component" value="Unassembled WGS sequence"/>
</dbReference>
<gene>
    <name evidence="2" type="ORF">GCM10023321_27000</name>
</gene>
<keyword evidence="3" id="KW-1185">Reference proteome</keyword>
<organism evidence="2 3">
    <name type="scientific">Pseudonocardia eucalypti</name>
    <dbReference type="NCBI Taxonomy" id="648755"/>
    <lineage>
        <taxon>Bacteria</taxon>
        <taxon>Bacillati</taxon>
        <taxon>Actinomycetota</taxon>
        <taxon>Actinomycetes</taxon>
        <taxon>Pseudonocardiales</taxon>
        <taxon>Pseudonocardiaceae</taxon>
        <taxon>Pseudonocardia</taxon>
    </lineage>
</organism>
<dbReference type="InterPro" id="IPR032710">
    <property type="entry name" value="NTF2-like_dom_sf"/>
</dbReference>
<dbReference type="Gene3D" id="3.10.450.50">
    <property type="match status" value="1"/>
</dbReference>
<dbReference type="RefSeq" id="WP_185061518.1">
    <property type="nucleotide sequence ID" value="NZ_BAABJP010000008.1"/>
</dbReference>
<comment type="caution">
    <text evidence="2">The sequence shown here is derived from an EMBL/GenBank/DDBJ whole genome shotgun (WGS) entry which is preliminary data.</text>
</comment>
<feature type="domain" description="SnoaL-like" evidence="1">
    <location>
        <begin position="13"/>
        <end position="109"/>
    </location>
</feature>
<reference evidence="3" key="1">
    <citation type="journal article" date="2019" name="Int. J. Syst. Evol. Microbiol.">
        <title>The Global Catalogue of Microorganisms (GCM) 10K type strain sequencing project: providing services to taxonomists for standard genome sequencing and annotation.</title>
        <authorList>
            <consortium name="The Broad Institute Genomics Platform"/>
            <consortium name="The Broad Institute Genome Sequencing Center for Infectious Disease"/>
            <person name="Wu L."/>
            <person name="Ma J."/>
        </authorList>
    </citation>
    <scope>NUCLEOTIDE SEQUENCE [LARGE SCALE GENOMIC DNA]</scope>
    <source>
        <strain evidence="3">JCM 18303</strain>
    </source>
</reference>
<dbReference type="InterPro" id="IPR037401">
    <property type="entry name" value="SnoaL-like"/>
</dbReference>
<evidence type="ECO:0000313" key="3">
    <source>
        <dbReference type="Proteomes" id="UP001428817"/>
    </source>
</evidence>
<dbReference type="SUPFAM" id="SSF54427">
    <property type="entry name" value="NTF2-like"/>
    <property type="match status" value="1"/>
</dbReference>